<protein>
    <submittedName>
        <fullName evidence="1">Uncharacterized protein</fullName>
    </submittedName>
</protein>
<dbReference type="InterPro" id="IPR028961">
    <property type="entry name" value="Imm21"/>
</dbReference>
<evidence type="ECO:0000313" key="2">
    <source>
        <dbReference type="Proteomes" id="UP000288758"/>
    </source>
</evidence>
<dbReference type="Proteomes" id="UP000288758">
    <property type="component" value="Chromosome"/>
</dbReference>
<organism evidence="1 2">
    <name type="scientific">Corallococcus coralloides</name>
    <name type="common">Myxococcus coralloides</name>
    <dbReference type="NCBI Taxonomy" id="184914"/>
    <lineage>
        <taxon>Bacteria</taxon>
        <taxon>Pseudomonadati</taxon>
        <taxon>Myxococcota</taxon>
        <taxon>Myxococcia</taxon>
        <taxon>Myxococcales</taxon>
        <taxon>Cystobacterineae</taxon>
        <taxon>Myxococcaceae</taxon>
        <taxon>Corallococcus</taxon>
    </lineage>
</organism>
<proteinExistence type="predicted"/>
<evidence type="ECO:0000313" key="1">
    <source>
        <dbReference type="EMBL" id="QAT86344.1"/>
    </source>
</evidence>
<gene>
    <name evidence="1" type="ORF">EJ065_4802</name>
</gene>
<name>A0A410RWL8_CORCK</name>
<sequence length="161" mass="18249">MKFEQSEWIESLGGPFVMLPISKTKMWEGVKTKDYDEACSIYTSSAVIKRDWGDVVVLADEPLRTCVISRPEGPMVVRWRYAPDEVLLLQTALEFDSSLHSVVERVSFRVQAEPYVIVDSVEDASRAKGIEIRLPAGVSQMLSCEVEDRERQVAVLIHVFE</sequence>
<dbReference type="AlphaFoldDB" id="A0A410RWL8"/>
<dbReference type="RefSeq" id="WP_240673013.1">
    <property type="nucleotide sequence ID" value="NZ_CP034669.1"/>
</dbReference>
<reference evidence="1 2" key="1">
    <citation type="submission" date="2018-12" db="EMBL/GenBank/DDBJ databases">
        <title>Complete Genome Sequence of the Corallopyronin A producing Myxobacterium Corallococcus coralloides B035.</title>
        <authorList>
            <person name="Bouhired S.M."/>
            <person name="Rupp O."/>
            <person name="Blom J."/>
            <person name="Schaeberle T.F."/>
            <person name="Kehraus S."/>
            <person name="Schiefer A."/>
            <person name="Pfarr K."/>
            <person name="Goesmann A."/>
            <person name="Hoerauf A."/>
            <person name="Koenig G.M."/>
        </authorList>
    </citation>
    <scope>NUCLEOTIDE SEQUENCE [LARGE SCALE GENOMIC DNA]</scope>
    <source>
        <strain evidence="1 2">B035</strain>
    </source>
</reference>
<accession>A0A410RWL8</accession>
<dbReference type="Pfam" id="PF15589">
    <property type="entry name" value="Imm21"/>
    <property type="match status" value="1"/>
</dbReference>
<dbReference type="EMBL" id="CP034669">
    <property type="protein sequence ID" value="QAT86344.1"/>
    <property type="molecule type" value="Genomic_DNA"/>
</dbReference>